<dbReference type="AlphaFoldDB" id="A0A0F6YMZ7"/>
<accession>A0A0F6YMZ7</accession>
<name>A0A0F6YMZ7_9BACT</name>
<evidence type="ECO:0000256" key="1">
    <source>
        <dbReference type="SAM" id="SignalP"/>
    </source>
</evidence>
<proteinExistence type="predicted"/>
<feature type="chain" id="PRO_5002512832" description="PorV/PorQ family protein" evidence="1">
    <location>
        <begin position="20"/>
        <end position="298"/>
    </location>
</feature>
<sequence>MLVLAGSLAISLGAPARLAAQAAIDPPVAEGYDTTRGLAMGLGARASAASTSALQYNAAGLTIGRVYHIESVAGYEPGTTRFSVGAAVVDSYSSPIAMGMSYRYIHGNGEYGHGGMEGRLSLALPIGDAFAIGVSGRYMSYWREGQPEGDTRGPFAEGVTVDAAIRVMPIEGLHIAALGFNLIDHGTSLVPRLVGGSASYTIDRMVTIAFDGLADLSTFYNVDGSLRPEAAFGGAVEVFISGVPIRAGYSFDTGRDIHYVTAGLGYVTQDWGLDFSWRQQVVGDDDTWLLLGFRYFVH</sequence>
<evidence type="ECO:0000313" key="3">
    <source>
        <dbReference type="Proteomes" id="UP000034883"/>
    </source>
</evidence>
<reference evidence="2 3" key="1">
    <citation type="submission" date="2015-03" db="EMBL/GenBank/DDBJ databases">
        <title>Genome assembly of Sandaracinus amylolyticus DSM 53668.</title>
        <authorList>
            <person name="Sharma G."/>
            <person name="Subramanian S."/>
        </authorList>
    </citation>
    <scope>NUCLEOTIDE SEQUENCE [LARGE SCALE GENOMIC DNA]</scope>
    <source>
        <strain evidence="2 3">DSM 53668</strain>
    </source>
</reference>
<dbReference type="Proteomes" id="UP000034883">
    <property type="component" value="Chromosome"/>
</dbReference>
<keyword evidence="1" id="KW-0732">Signal</keyword>
<organism evidence="2 3">
    <name type="scientific">Sandaracinus amylolyticus</name>
    <dbReference type="NCBI Taxonomy" id="927083"/>
    <lineage>
        <taxon>Bacteria</taxon>
        <taxon>Pseudomonadati</taxon>
        <taxon>Myxococcota</taxon>
        <taxon>Polyangia</taxon>
        <taxon>Polyangiales</taxon>
        <taxon>Sandaracinaceae</taxon>
        <taxon>Sandaracinus</taxon>
    </lineage>
</organism>
<dbReference type="EMBL" id="CP011125">
    <property type="protein sequence ID" value="AKF11341.1"/>
    <property type="molecule type" value="Genomic_DNA"/>
</dbReference>
<gene>
    <name evidence="2" type="ORF">DB32_008490</name>
</gene>
<evidence type="ECO:0000313" key="2">
    <source>
        <dbReference type="EMBL" id="AKF11341.1"/>
    </source>
</evidence>
<evidence type="ECO:0008006" key="4">
    <source>
        <dbReference type="Google" id="ProtNLM"/>
    </source>
</evidence>
<keyword evidence="3" id="KW-1185">Reference proteome</keyword>
<protein>
    <recommendedName>
        <fullName evidence="4">PorV/PorQ family protein</fullName>
    </recommendedName>
</protein>
<dbReference type="KEGG" id="samy:DB32_008490"/>
<feature type="signal peptide" evidence="1">
    <location>
        <begin position="1"/>
        <end position="19"/>
    </location>
</feature>